<keyword evidence="3" id="KW-0560">Oxidoreductase</keyword>
<evidence type="ECO:0000256" key="2">
    <source>
        <dbReference type="ARBA" id="ARBA00022857"/>
    </source>
</evidence>
<evidence type="ECO:0000256" key="1">
    <source>
        <dbReference type="ARBA" id="ARBA00006484"/>
    </source>
</evidence>
<dbReference type="FunFam" id="3.40.50.720:FF:000374">
    <property type="entry name" value="3-oxoacyl-(Acyl-carrier-protein) reductase"/>
    <property type="match status" value="1"/>
</dbReference>
<dbReference type="InterPro" id="IPR002347">
    <property type="entry name" value="SDR_fam"/>
</dbReference>
<protein>
    <submittedName>
        <fullName evidence="4">3-ketoacyl-acyl carrier protein reductase</fullName>
    </submittedName>
</protein>
<evidence type="ECO:0000256" key="3">
    <source>
        <dbReference type="ARBA" id="ARBA00023002"/>
    </source>
</evidence>
<dbReference type="Proteomes" id="UP000053095">
    <property type="component" value="Unassembled WGS sequence"/>
</dbReference>
<organism evidence="4 5">
    <name type="scientific">Talaromyces pinophilus</name>
    <name type="common">Penicillium pinophilum</name>
    <dbReference type="NCBI Taxonomy" id="128442"/>
    <lineage>
        <taxon>Eukaryota</taxon>
        <taxon>Fungi</taxon>
        <taxon>Dikarya</taxon>
        <taxon>Ascomycota</taxon>
        <taxon>Pezizomycotina</taxon>
        <taxon>Eurotiomycetes</taxon>
        <taxon>Eurotiomycetidae</taxon>
        <taxon>Eurotiales</taxon>
        <taxon>Trichocomaceae</taxon>
        <taxon>Talaromyces</taxon>
        <taxon>Talaromyces sect. Talaromyces</taxon>
    </lineage>
</organism>
<dbReference type="GO" id="GO:0048038">
    <property type="term" value="F:quinone binding"/>
    <property type="evidence" value="ECO:0007669"/>
    <property type="project" value="TreeGrafter"/>
</dbReference>
<dbReference type="InterPro" id="IPR036291">
    <property type="entry name" value="NAD(P)-bd_dom_sf"/>
</dbReference>
<evidence type="ECO:0000313" key="5">
    <source>
        <dbReference type="Proteomes" id="UP000053095"/>
    </source>
</evidence>
<name>A0A478EBZ1_TALPI</name>
<dbReference type="AlphaFoldDB" id="A0A478EBZ1"/>
<dbReference type="Gene3D" id="3.40.50.720">
    <property type="entry name" value="NAD(P)-binding Rossmann-like Domain"/>
    <property type="match status" value="1"/>
</dbReference>
<dbReference type="Pfam" id="PF13561">
    <property type="entry name" value="adh_short_C2"/>
    <property type="match status" value="1"/>
</dbReference>
<evidence type="ECO:0000313" key="4">
    <source>
        <dbReference type="EMBL" id="GAM42368.1"/>
    </source>
</evidence>
<dbReference type="EMBL" id="DF933840">
    <property type="protein sequence ID" value="GAM42368.1"/>
    <property type="molecule type" value="Genomic_DNA"/>
</dbReference>
<dbReference type="PRINTS" id="PR00081">
    <property type="entry name" value="GDHRDH"/>
</dbReference>
<dbReference type="SUPFAM" id="SSF51735">
    <property type="entry name" value="NAD(P)-binding Rossmann-fold domains"/>
    <property type="match status" value="1"/>
</dbReference>
<gene>
    <name evidence="4" type="ORF">TCE0_044r16278</name>
</gene>
<keyword evidence="5" id="KW-1185">Reference proteome</keyword>
<dbReference type="InterPro" id="IPR020904">
    <property type="entry name" value="Sc_DH/Rdtase_CS"/>
</dbReference>
<accession>A0A478EBZ1</accession>
<dbReference type="PANTHER" id="PTHR42760">
    <property type="entry name" value="SHORT-CHAIN DEHYDROGENASES/REDUCTASES FAMILY MEMBER"/>
    <property type="match status" value="1"/>
</dbReference>
<comment type="similarity">
    <text evidence="1">Belongs to the short-chain dehydrogenases/reductases (SDR) family.</text>
</comment>
<proteinExistence type="inferred from homology"/>
<sequence length="255" mass="26702">MRLRGKIAIVTGASRGIGAGIAYELAKEGAKVTLAYTSASSERLVDELCSKIAKLNNGSLAAKVKADLRETGSPERILTATLDAFPTTDRKIDILVNNAGVPLCKDLSDTSREDIAAVLDINLNGTILMTKAVIPYLRAPGRIINIGSTAARLSASGFSVYSASKAAVEGFTRGLAHELGSWGHTVNVIEPGAVETDMFQAVPEDIATAIKQRTALGNRLGMPEDIAGVVAFLAEERSGWVTGQCISVSGGLTMN</sequence>
<keyword evidence="2" id="KW-0521">NADP</keyword>
<dbReference type="GO" id="GO:0016616">
    <property type="term" value="F:oxidoreductase activity, acting on the CH-OH group of donors, NAD or NADP as acceptor"/>
    <property type="evidence" value="ECO:0007669"/>
    <property type="project" value="TreeGrafter"/>
</dbReference>
<dbReference type="GO" id="GO:0006633">
    <property type="term" value="P:fatty acid biosynthetic process"/>
    <property type="evidence" value="ECO:0007669"/>
    <property type="project" value="TreeGrafter"/>
</dbReference>
<reference evidence="5" key="1">
    <citation type="journal article" date="2015" name="Genome Announc.">
        <title>Draft genome sequence of Talaromyces cellulolyticus strain Y-94, a source of lignocellulosic biomass-degrading enzymes.</title>
        <authorList>
            <person name="Fujii T."/>
            <person name="Koike H."/>
            <person name="Sawayama S."/>
            <person name="Yano S."/>
            <person name="Inoue H."/>
        </authorList>
    </citation>
    <scope>NUCLEOTIDE SEQUENCE [LARGE SCALE GENOMIC DNA]</scope>
    <source>
        <strain evidence="5">Y-94</strain>
    </source>
</reference>
<dbReference type="PANTHER" id="PTHR42760:SF76">
    <property type="entry name" value="CHAIN OXIDOREDUCTASE_DEHYDROGENASE, PUTATIVE-RELATED"/>
    <property type="match status" value="1"/>
</dbReference>
<dbReference type="PRINTS" id="PR00080">
    <property type="entry name" value="SDRFAMILY"/>
</dbReference>
<dbReference type="PROSITE" id="PS00061">
    <property type="entry name" value="ADH_SHORT"/>
    <property type="match status" value="1"/>
</dbReference>